<accession>A0A8H5HPY9</accession>
<dbReference type="SUPFAM" id="SSF81383">
    <property type="entry name" value="F-box domain"/>
    <property type="match status" value="1"/>
</dbReference>
<organism evidence="4 5">
    <name type="scientific">Collybiopsis confluens</name>
    <dbReference type="NCBI Taxonomy" id="2823264"/>
    <lineage>
        <taxon>Eukaryota</taxon>
        <taxon>Fungi</taxon>
        <taxon>Dikarya</taxon>
        <taxon>Basidiomycota</taxon>
        <taxon>Agaricomycotina</taxon>
        <taxon>Agaricomycetes</taxon>
        <taxon>Agaricomycetidae</taxon>
        <taxon>Agaricales</taxon>
        <taxon>Marasmiineae</taxon>
        <taxon>Omphalotaceae</taxon>
        <taxon>Collybiopsis</taxon>
    </lineage>
</organism>
<keyword evidence="5" id="KW-1185">Reference proteome</keyword>
<sequence>MASYFDDLPVETIEEVILHLDPLDVSAMSSTSRFFRDLIYHAPDQHLWRELYLAQPFDDPIQCVSQNGESRRMEEEFNWKSELQAIIRARTVLEDVSICRPQERVTVLRTLLRMVSWVPPLRSYDDMLNNLSQNLLYVTALTRGGVFLDPEKLGLPVDGPEIEQEEAQLRAQLHAIIGITPADRRHDTTIGARAFCYNLRNYNWSNEFGPFLPSNVESGGAGKVNWIHIRHIHHIISTHLLELTEEGQVFEVVIYPLSFPYTQIVIPEGMDLDEEEDWAGVNGLWLLSFCFVDHTLLLRYNNIVDSDINEPRSLLLTGPAFREMFRSMQVTLKVTKAKEDPKHPGRPRIYFVGVVAEPSTSIIHGYVEMTDDNHIRWHFVSGEQGQALWSSEGLQVGGVRSSYGVLGSWTTIFHDVDDPVGPFWLRKPPLNVEVGVTGHELDNERLRVGAFAMTSDIESDAAQASAKGKGRAEDTERTPLLASGSSRSTHTQHLTPHAQRRLGLLRFLCIFSTALLICIIFALALFLLLAWSYFRSSEMPPDDVLHKALVFEGPDRVDVLNISFSDGIWVQVEGRVGLDAGSVVGVNSDPQDGILDSILKGFGKWGVKNLNTVAVSTSTISIMSRSDPPEFLANVTLPPLEIPLTVDPPRNRDAWLQRISTPVHLQPTAKTSALLHFAQESWKNGQVMVTTEISTVEVRGGGIGGSNWKHALRRTLSDVVTSFSVKGALCSSFAFEFPGSIIFLVPEIPGVPHPGRNTPIPPLADLVTLQSFQLINDLETDNLSIQAVASVVDPAPRTFNLTTPTISFLISLLPLAPADPTPIPIAAVQTHSFELTYPNITLEITGHVLPLPSTGAAFPTLSKFLTHYLSGLSNPISISTPLIHDMNVELAFPAPNPKPRILRNVTIRDMKLKPNAKGTMFLASGIVQAFVVLPKGMNLELDVKKILPDDGVLAENTALAPEAPPLPDPLPERAFGHIRPEDWVDAKSVKLRSNSSEGPEGDEGSEFAVSAKIIDVPLEVLPGRQKEFSDFVSKIIFGSSAIAGILGTTAVGVHVPGIPGLPNEGPWEDSLVEPSLLELSGLPFRGSVKLGKGNMLKGFWKGTEEGWKHREKEWEKEMEDQWKDALRKMPHWPR</sequence>
<keyword evidence="2" id="KW-1133">Transmembrane helix</keyword>
<proteinExistence type="predicted"/>
<evidence type="ECO:0000313" key="5">
    <source>
        <dbReference type="Proteomes" id="UP000518752"/>
    </source>
</evidence>
<name>A0A8H5HPY9_9AGAR</name>
<feature type="transmembrane region" description="Helical" evidence="2">
    <location>
        <begin position="507"/>
        <end position="534"/>
    </location>
</feature>
<dbReference type="InterPro" id="IPR036047">
    <property type="entry name" value="F-box-like_dom_sf"/>
</dbReference>
<dbReference type="PROSITE" id="PS50181">
    <property type="entry name" value="FBOX"/>
    <property type="match status" value="1"/>
</dbReference>
<evidence type="ECO:0000256" key="1">
    <source>
        <dbReference type="SAM" id="MobiDB-lite"/>
    </source>
</evidence>
<dbReference type="Gene3D" id="1.20.1280.50">
    <property type="match status" value="1"/>
</dbReference>
<keyword evidence="2" id="KW-0472">Membrane</keyword>
<comment type="caution">
    <text evidence="4">The sequence shown here is derived from an EMBL/GenBank/DDBJ whole genome shotgun (WGS) entry which is preliminary data.</text>
</comment>
<dbReference type="EMBL" id="JAACJN010000033">
    <property type="protein sequence ID" value="KAF5387357.1"/>
    <property type="molecule type" value="Genomic_DNA"/>
</dbReference>
<dbReference type="InterPro" id="IPR001810">
    <property type="entry name" value="F-box_dom"/>
</dbReference>
<keyword evidence="2" id="KW-0812">Transmembrane</keyword>
<evidence type="ECO:0000313" key="4">
    <source>
        <dbReference type="EMBL" id="KAF5387357.1"/>
    </source>
</evidence>
<feature type="domain" description="F-box" evidence="3">
    <location>
        <begin position="2"/>
        <end position="51"/>
    </location>
</feature>
<dbReference type="AlphaFoldDB" id="A0A8H5HPY9"/>
<dbReference type="SMART" id="SM00256">
    <property type="entry name" value="FBOX"/>
    <property type="match status" value="1"/>
</dbReference>
<dbReference type="Pfam" id="PF00646">
    <property type="entry name" value="F-box"/>
    <property type="match status" value="1"/>
</dbReference>
<reference evidence="4 5" key="1">
    <citation type="journal article" date="2020" name="ISME J.">
        <title>Uncovering the hidden diversity of litter-decomposition mechanisms in mushroom-forming fungi.</title>
        <authorList>
            <person name="Floudas D."/>
            <person name="Bentzer J."/>
            <person name="Ahren D."/>
            <person name="Johansson T."/>
            <person name="Persson P."/>
            <person name="Tunlid A."/>
        </authorList>
    </citation>
    <scope>NUCLEOTIDE SEQUENCE [LARGE SCALE GENOMIC DNA]</scope>
    <source>
        <strain evidence="4 5">CBS 406.79</strain>
    </source>
</reference>
<feature type="compositionally biased region" description="Polar residues" evidence="1">
    <location>
        <begin position="483"/>
        <end position="493"/>
    </location>
</feature>
<dbReference type="Proteomes" id="UP000518752">
    <property type="component" value="Unassembled WGS sequence"/>
</dbReference>
<evidence type="ECO:0000259" key="3">
    <source>
        <dbReference type="PROSITE" id="PS50181"/>
    </source>
</evidence>
<protein>
    <recommendedName>
        <fullName evidence="3">F-box domain-containing protein</fullName>
    </recommendedName>
</protein>
<feature type="region of interest" description="Disordered" evidence="1">
    <location>
        <begin position="462"/>
        <end position="493"/>
    </location>
</feature>
<gene>
    <name evidence="4" type="ORF">D9757_005749</name>
</gene>
<dbReference type="OrthoDB" id="3226064at2759"/>
<evidence type="ECO:0000256" key="2">
    <source>
        <dbReference type="SAM" id="Phobius"/>
    </source>
</evidence>